<name>I4F3C6_MODI5</name>
<dbReference type="STRING" id="477641.MODMU_4758"/>
<protein>
    <recommendedName>
        <fullName evidence="1">DUF7336 domain-containing protein</fullName>
    </recommendedName>
</protein>
<evidence type="ECO:0000259" key="1">
    <source>
        <dbReference type="Pfam" id="PF24024"/>
    </source>
</evidence>
<evidence type="ECO:0000313" key="2">
    <source>
        <dbReference type="EMBL" id="CCH90139.1"/>
    </source>
</evidence>
<reference evidence="2 3" key="1">
    <citation type="journal article" date="2012" name="J. Bacteriol.">
        <title>Genome Sequence of Radiation-Resistant Modestobacter marinus Strain BC501, a Representative Actinobacterium That Thrives on Calcareous Stone Surfaces.</title>
        <authorList>
            <person name="Normand P."/>
            <person name="Gury J."/>
            <person name="Pujic P."/>
            <person name="Chouaia B."/>
            <person name="Crotti E."/>
            <person name="Brusetti L."/>
            <person name="Daffonchio D."/>
            <person name="Vacherie B."/>
            <person name="Barbe V."/>
            <person name="Medigue C."/>
            <person name="Calteau A."/>
            <person name="Ghodhbane-Gtari F."/>
            <person name="Essoussi I."/>
            <person name="Nouioui I."/>
            <person name="Abbassi-Ghozzi I."/>
            <person name="Gtari M."/>
        </authorList>
    </citation>
    <scope>NUCLEOTIDE SEQUENCE [LARGE SCALE GENOMIC DNA]</scope>
    <source>
        <strain evidence="3">BC 501</strain>
    </source>
</reference>
<dbReference type="EMBL" id="FO203431">
    <property type="protein sequence ID" value="CCH90139.1"/>
    <property type="molecule type" value="Genomic_DNA"/>
</dbReference>
<feature type="domain" description="DUF7336" evidence="1">
    <location>
        <begin position="19"/>
        <end position="77"/>
    </location>
</feature>
<evidence type="ECO:0000313" key="3">
    <source>
        <dbReference type="Proteomes" id="UP000006461"/>
    </source>
</evidence>
<dbReference type="Proteomes" id="UP000006461">
    <property type="component" value="Chromosome"/>
</dbReference>
<dbReference type="KEGG" id="mmar:MODMU_4758"/>
<dbReference type="AlphaFoldDB" id="I4F3C6"/>
<dbReference type="InterPro" id="IPR055760">
    <property type="entry name" value="DUF7336"/>
</dbReference>
<proteinExistence type="predicted"/>
<accession>I4F3C6</accession>
<gene>
    <name evidence="2" type="ordered locus">MODMU_4758</name>
</gene>
<dbReference type="OrthoDB" id="1453790at2"/>
<organism evidence="2 3">
    <name type="scientific">Modestobacter italicus (strain DSM 44449 / CECT 9708 / BC 501)</name>
    <dbReference type="NCBI Taxonomy" id="2732864"/>
    <lineage>
        <taxon>Bacteria</taxon>
        <taxon>Bacillati</taxon>
        <taxon>Actinomycetota</taxon>
        <taxon>Actinomycetes</taxon>
        <taxon>Geodermatophilales</taxon>
        <taxon>Geodermatophilaceae</taxon>
        <taxon>Modestobacter</taxon>
    </lineage>
</organism>
<dbReference type="Pfam" id="PF24024">
    <property type="entry name" value="DUF7336"/>
    <property type="match status" value="1"/>
</dbReference>
<dbReference type="OMA" id="LWHMRPL"/>
<sequence length="80" mass="9371">MDVYLLWHMRPLEGQEHLDPEMTFIETDDKLCGVYSTRARASSAQQRLVTQPGFSDHPEAFLIDRYDLDEVHWTQGFVTE</sequence>
<keyword evidence="3" id="KW-1185">Reference proteome</keyword>
<dbReference type="HOGENOM" id="CLU_183116_1_0_11"/>